<name>A0A914ZEA8_9BILA</name>
<dbReference type="WBParaSite" id="PSU_v2.g8602.t1">
    <property type="protein sequence ID" value="PSU_v2.g8602.t1"/>
    <property type="gene ID" value="PSU_v2.g8602"/>
</dbReference>
<evidence type="ECO:0000256" key="1">
    <source>
        <dbReference type="SAM" id="MobiDB-lite"/>
    </source>
</evidence>
<sequence>MLERMTSKIEDLRKNLLNEISEIFGEEEENVFESFEEGQFELKTDKELFDEDEEIFGEEFDKVAEEKVLNSETEKELTVGEEKVVKSESKLKTEEEKED</sequence>
<dbReference type="Proteomes" id="UP000887577">
    <property type="component" value="Unplaced"/>
</dbReference>
<feature type="region of interest" description="Disordered" evidence="1">
    <location>
        <begin position="71"/>
        <end position="99"/>
    </location>
</feature>
<keyword evidence="2" id="KW-1185">Reference proteome</keyword>
<reference evidence="3" key="1">
    <citation type="submission" date="2022-11" db="UniProtKB">
        <authorList>
            <consortium name="WormBaseParasite"/>
        </authorList>
    </citation>
    <scope>IDENTIFICATION</scope>
</reference>
<protein>
    <submittedName>
        <fullName evidence="3">Uncharacterized protein</fullName>
    </submittedName>
</protein>
<evidence type="ECO:0000313" key="3">
    <source>
        <dbReference type="WBParaSite" id="PSU_v2.g8602.t1"/>
    </source>
</evidence>
<organism evidence="2 3">
    <name type="scientific">Panagrolaimus superbus</name>
    <dbReference type="NCBI Taxonomy" id="310955"/>
    <lineage>
        <taxon>Eukaryota</taxon>
        <taxon>Metazoa</taxon>
        <taxon>Ecdysozoa</taxon>
        <taxon>Nematoda</taxon>
        <taxon>Chromadorea</taxon>
        <taxon>Rhabditida</taxon>
        <taxon>Tylenchina</taxon>
        <taxon>Panagrolaimomorpha</taxon>
        <taxon>Panagrolaimoidea</taxon>
        <taxon>Panagrolaimidae</taxon>
        <taxon>Panagrolaimus</taxon>
    </lineage>
</organism>
<proteinExistence type="predicted"/>
<accession>A0A914ZEA8</accession>
<evidence type="ECO:0000313" key="2">
    <source>
        <dbReference type="Proteomes" id="UP000887577"/>
    </source>
</evidence>
<dbReference type="AlphaFoldDB" id="A0A914ZEA8"/>